<dbReference type="FunFam" id="3.30.460.30:FF:000001">
    <property type="entry name" value="Glutamyl-tRNA reductase"/>
    <property type="match status" value="1"/>
</dbReference>
<organism evidence="18 19">
    <name type="scientific">Deinobacterium chartae</name>
    <dbReference type="NCBI Taxonomy" id="521158"/>
    <lineage>
        <taxon>Bacteria</taxon>
        <taxon>Thermotogati</taxon>
        <taxon>Deinococcota</taxon>
        <taxon>Deinococci</taxon>
        <taxon>Deinococcales</taxon>
        <taxon>Deinococcaceae</taxon>
        <taxon>Deinobacterium</taxon>
    </lineage>
</organism>
<dbReference type="EMBL" id="JACHHG010000011">
    <property type="protein sequence ID" value="MBB6099429.1"/>
    <property type="molecule type" value="Genomic_DNA"/>
</dbReference>
<comment type="subunit">
    <text evidence="9">Homodimer.</text>
</comment>
<sequence>MNNETRLNVAVVGVNHKTAPVSVRERVSVRPEEQQALTSHLLKHAEEVMLLSTCNRTEVYFAGVMGDPLSAFEGAWGQPLRPYLYVHQGEAALEHLYRVSSGLDSLVLGETQIQGQVKRAWQDAHAQGSTGPLLNRAVQGALRTGKRVRSETGIADKAVSVSYAAVELARAILGDLSGKTALVVGAGETAELTLTHLRAAGVQNVTVVNRTMERAQQLAARFGGHACAYEALLEILPQADVVIASSAAPHYVLRPENVQRALAGREHPMFLIDISVPRIIDPACGAVEGAYLYNLDDLTRIVENNLAERAALVPRAEALVQDGVREYREWARMYASRELLKGVQDHYQALAREELARLGALGLDEAQRAALEAALARLSQRAAAPVLRAVKEGSLEAAFLEGDAQRVRR</sequence>
<evidence type="ECO:0000313" key="19">
    <source>
        <dbReference type="Proteomes" id="UP000569951"/>
    </source>
</evidence>
<dbReference type="InterPro" id="IPR015896">
    <property type="entry name" value="4pyrrol_synth_GluRdtase_dimer"/>
</dbReference>
<feature type="binding site" evidence="9 11">
    <location>
        <begin position="110"/>
        <end position="112"/>
    </location>
    <ligand>
        <name>substrate</name>
    </ligand>
</feature>
<evidence type="ECO:0000256" key="13">
    <source>
        <dbReference type="PIRSR" id="PIRSR000445-4"/>
    </source>
</evidence>
<keyword evidence="6 9" id="KW-0627">Porphyrin biosynthesis</keyword>
<evidence type="ECO:0000256" key="4">
    <source>
        <dbReference type="ARBA" id="ARBA00022857"/>
    </source>
</evidence>
<evidence type="ECO:0000256" key="6">
    <source>
        <dbReference type="ARBA" id="ARBA00023244"/>
    </source>
</evidence>
<dbReference type="EC" id="1.2.1.70" evidence="3 9"/>
<dbReference type="GO" id="GO:0050661">
    <property type="term" value="F:NADP binding"/>
    <property type="evidence" value="ECO:0007669"/>
    <property type="project" value="InterPro"/>
</dbReference>
<accession>A0A841I572</accession>
<dbReference type="Gene3D" id="3.30.460.30">
    <property type="entry name" value="Glutamyl-tRNA reductase, N-terminal domain"/>
    <property type="match status" value="1"/>
</dbReference>
<feature type="binding site" evidence="9 11">
    <location>
        <position position="105"/>
    </location>
    <ligand>
        <name>substrate</name>
    </ligand>
</feature>
<evidence type="ECO:0000256" key="3">
    <source>
        <dbReference type="ARBA" id="ARBA00012970"/>
    </source>
</evidence>
<dbReference type="SUPFAM" id="SSF51735">
    <property type="entry name" value="NAD(P)-binding Rossmann-fold domains"/>
    <property type="match status" value="1"/>
</dbReference>
<comment type="caution">
    <text evidence="18">The sequence shown here is derived from an EMBL/GenBank/DDBJ whole genome shotgun (WGS) entry which is preliminary data.</text>
</comment>
<dbReference type="InterPro" id="IPR015895">
    <property type="entry name" value="4pyrrol_synth_GluRdtase_N"/>
</dbReference>
<evidence type="ECO:0000259" key="16">
    <source>
        <dbReference type="Pfam" id="PF01488"/>
    </source>
</evidence>
<dbReference type="PANTHER" id="PTHR43013">
    <property type="entry name" value="GLUTAMYL-TRNA REDUCTASE"/>
    <property type="match status" value="1"/>
</dbReference>
<dbReference type="FunFam" id="3.40.50.720:FF:000031">
    <property type="entry name" value="Glutamyl-tRNA reductase"/>
    <property type="match status" value="1"/>
</dbReference>
<dbReference type="AlphaFoldDB" id="A0A841I572"/>
<dbReference type="Gene3D" id="3.40.50.720">
    <property type="entry name" value="NAD(P)-binding Rossmann-like Domain"/>
    <property type="match status" value="1"/>
</dbReference>
<dbReference type="SUPFAM" id="SSF69075">
    <property type="entry name" value="Glutamyl tRNA-reductase dimerization domain"/>
    <property type="match status" value="1"/>
</dbReference>
<comment type="catalytic activity">
    <reaction evidence="7 9 14">
        <text>(S)-4-amino-5-oxopentanoate + tRNA(Glu) + NADP(+) = L-glutamyl-tRNA(Glu) + NADPH + H(+)</text>
        <dbReference type="Rhea" id="RHEA:12344"/>
        <dbReference type="Rhea" id="RHEA-COMP:9663"/>
        <dbReference type="Rhea" id="RHEA-COMP:9680"/>
        <dbReference type="ChEBI" id="CHEBI:15378"/>
        <dbReference type="ChEBI" id="CHEBI:57501"/>
        <dbReference type="ChEBI" id="CHEBI:57783"/>
        <dbReference type="ChEBI" id="CHEBI:58349"/>
        <dbReference type="ChEBI" id="CHEBI:78442"/>
        <dbReference type="ChEBI" id="CHEBI:78520"/>
        <dbReference type="EC" id="1.2.1.70"/>
    </reaction>
</comment>
<evidence type="ECO:0000259" key="15">
    <source>
        <dbReference type="Pfam" id="PF00745"/>
    </source>
</evidence>
<dbReference type="Pfam" id="PF05201">
    <property type="entry name" value="GlutR_N"/>
    <property type="match status" value="1"/>
</dbReference>
<dbReference type="HAMAP" id="MF_00087">
    <property type="entry name" value="Glu_tRNA_reductase"/>
    <property type="match status" value="1"/>
</dbReference>
<dbReference type="CDD" id="cd05213">
    <property type="entry name" value="NAD_bind_Glutamyl_tRNA_reduct"/>
    <property type="match status" value="1"/>
</dbReference>
<dbReference type="NCBIfam" id="TIGR01035">
    <property type="entry name" value="hemA"/>
    <property type="match status" value="1"/>
</dbReference>
<dbReference type="Pfam" id="PF01488">
    <property type="entry name" value="Shikimate_DH"/>
    <property type="match status" value="1"/>
</dbReference>
<dbReference type="PANTHER" id="PTHR43013:SF1">
    <property type="entry name" value="GLUTAMYL-TRNA REDUCTASE"/>
    <property type="match status" value="1"/>
</dbReference>
<evidence type="ECO:0000256" key="7">
    <source>
        <dbReference type="ARBA" id="ARBA00047464"/>
    </source>
</evidence>
<dbReference type="PIRSF" id="PIRSF000445">
    <property type="entry name" value="4pyrrol_synth_GluRdtase"/>
    <property type="match status" value="1"/>
</dbReference>
<evidence type="ECO:0000256" key="9">
    <source>
        <dbReference type="HAMAP-Rule" id="MF_00087"/>
    </source>
</evidence>
<feature type="binding site" evidence="9 12">
    <location>
        <begin position="185"/>
        <end position="190"/>
    </location>
    <ligand>
        <name>NADP(+)</name>
        <dbReference type="ChEBI" id="CHEBI:58349"/>
    </ligand>
</feature>
<dbReference type="InterPro" id="IPR000343">
    <property type="entry name" value="4pyrrol_synth_GluRdtase"/>
</dbReference>
<keyword evidence="19" id="KW-1185">Reference proteome</keyword>
<comment type="domain">
    <text evidence="9">Possesses an unusual extended V-shaped dimeric structure with each monomer consisting of three distinct domains arranged along a curved 'spinal' alpha-helix. The N-terminal catalytic domain specifically recognizes the glutamate moiety of the substrate. The second domain is the NADPH-binding domain, and the third C-terminal domain is responsible for dimerization.</text>
</comment>
<feature type="domain" description="Quinate/shikimate 5-dehydrogenase/glutamyl-tRNA reductase" evidence="16">
    <location>
        <begin position="167"/>
        <end position="301"/>
    </location>
</feature>
<dbReference type="GO" id="GO:0008883">
    <property type="term" value="F:glutamyl-tRNA reductase activity"/>
    <property type="evidence" value="ECO:0007669"/>
    <property type="project" value="UniProtKB-UniRule"/>
</dbReference>
<comment type="function">
    <text evidence="9">Catalyzes the NADPH-dependent reduction of glutamyl-tRNA(Glu) to glutamate 1-semialdehyde (GSA).</text>
</comment>
<evidence type="ECO:0000259" key="17">
    <source>
        <dbReference type="Pfam" id="PF05201"/>
    </source>
</evidence>
<dbReference type="SUPFAM" id="SSF69742">
    <property type="entry name" value="Glutamyl tRNA-reductase catalytic, N-terminal domain"/>
    <property type="match status" value="1"/>
</dbReference>
<comment type="miscellaneous">
    <text evidence="9">During catalysis, the active site Cys acts as a nucleophile attacking the alpha-carbonyl group of tRNA-bound glutamate with the formation of a thioester intermediate between enzyme and glutamate, and the concomitant release of tRNA(Glu). The thioester intermediate is finally reduced by direct hydride transfer from NADPH, to form the product GSA.</text>
</comment>
<feature type="binding site" evidence="9 11">
    <location>
        <position position="116"/>
    </location>
    <ligand>
        <name>substrate</name>
    </ligand>
</feature>
<dbReference type="InterPro" id="IPR036291">
    <property type="entry name" value="NAD(P)-bd_dom_sf"/>
</dbReference>
<feature type="site" description="Important for activity" evidence="9 13">
    <location>
        <position position="95"/>
    </location>
</feature>
<keyword evidence="4 9" id="KW-0521">NADP</keyword>
<dbReference type="InterPro" id="IPR018214">
    <property type="entry name" value="GluRdtase_CS"/>
</dbReference>
<dbReference type="GO" id="GO:0019353">
    <property type="term" value="P:protoporphyrinogen IX biosynthetic process from glutamate"/>
    <property type="evidence" value="ECO:0007669"/>
    <property type="project" value="TreeGrafter"/>
</dbReference>
<evidence type="ECO:0000256" key="12">
    <source>
        <dbReference type="PIRSR" id="PIRSR000445-3"/>
    </source>
</evidence>
<evidence type="ECO:0000256" key="10">
    <source>
        <dbReference type="PIRSR" id="PIRSR000445-1"/>
    </source>
</evidence>
<dbReference type="Proteomes" id="UP000569951">
    <property type="component" value="Unassembled WGS sequence"/>
</dbReference>
<feature type="active site" description="Nucleophile" evidence="9 10">
    <location>
        <position position="54"/>
    </location>
</feature>
<protein>
    <recommendedName>
        <fullName evidence="8 9">Glutamyl-tRNA reductase</fullName>
        <shortName evidence="9">GluTR</shortName>
        <ecNumber evidence="3 9">1.2.1.70</ecNumber>
    </recommendedName>
</protein>
<keyword evidence="5 9" id="KW-0560">Oxidoreductase</keyword>
<dbReference type="InterPro" id="IPR036343">
    <property type="entry name" value="GluRdtase_N_sf"/>
</dbReference>
<proteinExistence type="inferred from homology"/>
<comment type="pathway">
    <text evidence="1 9 14">Porphyrin-containing compound metabolism; protoporphyrin-IX biosynthesis; 5-aminolevulinate from L-glutamyl-tRNA(Glu): step 1/2.</text>
</comment>
<reference evidence="18 19" key="1">
    <citation type="submission" date="2020-08" db="EMBL/GenBank/DDBJ databases">
        <title>Genomic Encyclopedia of Type Strains, Phase IV (KMG-IV): sequencing the most valuable type-strain genomes for metagenomic binning, comparative biology and taxonomic classification.</title>
        <authorList>
            <person name="Goeker M."/>
        </authorList>
    </citation>
    <scope>NUCLEOTIDE SEQUENCE [LARGE SCALE GENOMIC DNA]</scope>
    <source>
        <strain evidence="18 19">DSM 21458</strain>
    </source>
</reference>
<evidence type="ECO:0000256" key="8">
    <source>
        <dbReference type="ARBA" id="ARBA00068659"/>
    </source>
</evidence>
<feature type="domain" description="Glutamyl-tRNA reductase N-terminal" evidence="17">
    <location>
        <begin position="12"/>
        <end position="152"/>
    </location>
</feature>
<evidence type="ECO:0000256" key="11">
    <source>
        <dbReference type="PIRSR" id="PIRSR000445-2"/>
    </source>
</evidence>
<name>A0A841I572_9DEIO</name>
<feature type="domain" description="Tetrapyrrole biosynthesis glutamyl-tRNA reductase dimerisation" evidence="15">
    <location>
        <begin position="315"/>
        <end position="393"/>
    </location>
</feature>
<gene>
    <name evidence="9" type="primary">hemA</name>
    <name evidence="18" type="ORF">HNR42_002870</name>
</gene>
<dbReference type="Pfam" id="PF00745">
    <property type="entry name" value="GlutR_dimer"/>
    <property type="match status" value="1"/>
</dbReference>
<comment type="similarity">
    <text evidence="2 9 14">Belongs to the glutamyl-tRNA reductase family.</text>
</comment>
<evidence type="ECO:0000256" key="2">
    <source>
        <dbReference type="ARBA" id="ARBA00005916"/>
    </source>
</evidence>
<evidence type="ECO:0000313" key="18">
    <source>
        <dbReference type="EMBL" id="MBB6099429.1"/>
    </source>
</evidence>
<dbReference type="PROSITE" id="PS00747">
    <property type="entry name" value="GLUTR"/>
    <property type="match status" value="1"/>
</dbReference>
<evidence type="ECO:0000256" key="14">
    <source>
        <dbReference type="RuleBase" id="RU000584"/>
    </source>
</evidence>
<feature type="binding site" evidence="9 11">
    <location>
        <begin position="53"/>
        <end position="56"/>
    </location>
    <ligand>
        <name>substrate</name>
    </ligand>
</feature>
<evidence type="ECO:0000256" key="5">
    <source>
        <dbReference type="ARBA" id="ARBA00023002"/>
    </source>
</evidence>
<dbReference type="RefSeq" id="WP_183988181.1">
    <property type="nucleotide sequence ID" value="NZ_JACHHG010000011.1"/>
</dbReference>
<dbReference type="UniPathway" id="UPA00251">
    <property type="reaction ID" value="UER00316"/>
</dbReference>
<evidence type="ECO:0000256" key="1">
    <source>
        <dbReference type="ARBA" id="ARBA00005059"/>
    </source>
</evidence>
<dbReference type="InterPro" id="IPR036453">
    <property type="entry name" value="GluRdtase_dimer_dom_sf"/>
</dbReference>
<dbReference type="InterPro" id="IPR006151">
    <property type="entry name" value="Shikm_DH/Glu-tRNA_Rdtase"/>
</dbReference>